<dbReference type="Proteomes" id="UP000076727">
    <property type="component" value="Unassembled WGS sequence"/>
</dbReference>
<dbReference type="AlphaFoldDB" id="A0A165UG81"/>
<accession>A0A165UG81</accession>
<feature type="signal peptide" evidence="3">
    <location>
        <begin position="1"/>
        <end position="20"/>
    </location>
</feature>
<feature type="region of interest" description="Disordered" evidence="1">
    <location>
        <begin position="256"/>
        <end position="316"/>
    </location>
</feature>
<dbReference type="OrthoDB" id="2753667at2759"/>
<sequence>MIPILCRCLTLCFLCSSVSALPLATPVPAGSSLGLFPLVISPIVILLVLKLGYLRYRRNQSNHDPCGDSPGASSSLGLRIGSLNIHVKFVQTTYLIGFLGSPTWETTRQHSASEALQRLRLRRRTSSYTPSPVLYSRMFGGSCRAIQAGASLPSPSLKQVMEPVLSAMASDPTASTLKADVDFPLSSISSAQTAGSGPYVDRRNTASSLNNWTIALYQRPSVAVPPPVHHVSSRPRSCNVTMEEWERIWTAHTPSANQLTPASVQDQSSKTHDPVISNATADVPGPLTPTTRPLNTAAKTRSLSPPSPMMGTSPPIEVLTGRRRAMKPLQKRRSSSPQIGPSPLRNSFVLESPARLPVVESLRPTSSTASVCPSWELDDLLINGQLDVNAVSAALGLGLSIASTEVVGEYDSRSGEHSSESHANISSPEAGLSVTSASLERACDTLPTTLQVHIPGEQLFAIPEEAEDVLSVDTSMRGSLHSRSTIIRLSEIDADFLAELVSLNTMVNIAGDHVDCRVYHEELLWQDEQRWRDNGDVSGR</sequence>
<organism evidence="4 5">
    <name type="scientific">Daedalea quercina L-15889</name>
    <dbReference type="NCBI Taxonomy" id="1314783"/>
    <lineage>
        <taxon>Eukaryota</taxon>
        <taxon>Fungi</taxon>
        <taxon>Dikarya</taxon>
        <taxon>Basidiomycota</taxon>
        <taxon>Agaricomycotina</taxon>
        <taxon>Agaricomycetes</taxon>
        <taxon>Polyporales</taxon>
        <taxon>Fomitopsis</taxon>
    </lineage>
</organism>
<feature type="compositionally biased region" description="Polar residues" evidence="1">
    <location>
        <begin position="288"/>
        <end position="301"/>
    </location>
</feature>
<keyword evidence="2" id="KW-0472">Membrane</keyword>
<feature type="region of interest" description="Disordered" evidence="1">
    <location>
        <begin position="411"/>
        <end position="430"/>
    </location>
</feature>
<evidence type="ECO:0000256" key="2">
    <source>
        <dbReference type="SAM" id="Phobius"/>
    </source>
</evidence>
<evidence type="ECO:0000256" key="1">
    <source>
        <dbReference type="SAM" id="MobiDB-lite"/>
    </source>
</evidence>
<feature type="compositionally biased region" description="Polar residues" evidence="1">
    <location>
        <begin position="256"/>
        <end position="268"/>
    </location>
</feature>
<keyword evidence="5" id="KW-1185">Reference proteome</keyword>
<keyword evidence="3" id="KW-0732">Signal</keyword>
<gene>
    <name evidence="4" type="ORF">DAEQUDRAFT_700979</name>
</gene>
<feature type="chain" id="PRO_5007867591" evidence="3">
    <location>
        <begin position="21"/>
        <end position="540"/>
    </location>
</feature>
<feature type="compositionally biased region" description="Basic and acidic residues" evidence="1">
    <location>
        <begin position="411"/>
        <end position="420"/>
    </location>
</feature>
<keyword evidence="2" id="KW-1133">Transmembrane helix</keyword>
<evidence type="ECO:0000313" key="5">
    <source>
        <dbReference type="Proteomes" id="UP000076727"/>
    </source>
</evidence>
<feature type="transmembrane region" description="Helical" evidence="2">
    <location>
        <begin position="30"/>
        <end position="49"/>
    </location>
</feature>
<feature type="compositionally biased region" description="Polar residues" evidence="1">
    <location>
        <begin position="421"/>
        <end position="430"/>
    </location>
</feature>
<name>A0A165UG81_9APHY</name>
<reference evidence="4 5" key="1">
    <citation type="journal article" date="2016" name="Mol. Biol. Evol.">
        <title>Comparative Genomics of Early-Diverging Mushroom-Forming Fungi Provides Insights into the Origins of Lignocellulose Decay Capabilities.</title>
        <authorList>
            <person name="Nagy L.G."/>
            <person name="Riley R."/>
            <person name="Tritt A."/>
            <person name="Adam C."/>
            <person name="Daum C."/>
            <person name="Floudas D."/>
            <person name="Sun H."/>
            <person name="Yadav J.S."/>
            <person name="Pangilinan J."/>
            <person name="Larsson K.H."/>
            <person name="Matsuura K."/>
            <person name="Barry K."/>
            <person name="Labutti K."/>
            <person name="Kuo R."/>
            <person name="Ohm R.A."/>
            <person name="Bhattacharya S.S."/>
            <person name="Shirouzu T."/>
            <person name="Yoshinaga Y."/>
            <person name="Martin F.M."/>
            <person name="Grigoriev I.V."/>
            <person name="Hibbett D.S."/>
        </authorList>
    </citation>
    <scope>NUCLEOTIDE SEQUENCE [LARGE SCALE GENOMIC DNA]</scope>
    <source>
        <strain evidence="4 5">L-15889</strain>
    </source>
</reference>
<dbReference type="EMBL" id="KV429032">
    <property type="protein sequence ID" value="KZT74867.1"/>
    <property type="molecule type" value="Genomic_DNA"/>
</dbReference>
<evidence type="ECO:0000256" key="3">
    <source>
        <dbReference type="SAM" id="SignalP"/>
    </source>
</evidence>
<evidence type="ECO:0000313" key="4">
    <source>
        <dbReference type="EMBL" id="KZT74867.1"/>
    </source>
</evidence>
<proteinExistence type="predicted"/>
<keyword evidence="2" id="KW-0812">Transmembrane</keyword>
<protein>
    <submittedName>
        <fullName evidence="4">Uncharacterized protein</fullName>
    </submittedName>
</protein>